<protein>
    <recommendedName>
        <fullName evidence="3">BTB domain-containing protein</fullName>
    </recommendedName>
</protein>
<name>A0A6G1HHL5_9PEZI</name>
<organism evidence="1 2">
    <name type="scientific">Aulographum hederae CBS 113979</name>
    <dbReference type="NCBI Taxonomy" id="1176131"/>
    <lineage>
        <taxon>Eukaryota</taxon>
        <taxon>Fungi</taxon>
        <taxon>Dikarya</taxon>
        <taxon>Ascomycota</taxon>
        <taxon>Pezizomycotina</taxon>
        <taxon>Dothideomycetes</taxon>
        <taxon>Pleosporomycetidae</taxon>
        <taxon>Aulographales</taxon>
        <taxon>Aulographaceae</taxon>
    </lineage>
</organism>
<dbReference type="AlphaFoldDB" id="A0A6G1HHL5"/>
<keyword evidence="2" id="KW-1185">Reference proteome</keyword>
<evidence type="ECO:0008006" key="3">
    <source>
        <dbReference type="Google" id="ProtNLM"/>
    </source>
</evidence>
<reference evidence="1" key="1">
    <citation type="journal article" date="2020" name="Stud. Mycol.">
        <title>101 Dothideomycetes genomes: a test case for predicting lifestyles and emergence of pathogens.</title>
        <authorList>
            <person name="Haridas S."/>
            <person name="Albert R."/>
            <person name="Binder M."/>
            <person name="Bloem J."/>
            <person name="Labutti K."/>
            <person name="Salamov A."/>
            <person name="Andreopoulos B."/>
            <person name="Baker S."/>
            <person name="Barry K."/>
            <person name="Bills G."/>
            <person name="Bluhm B."/>
            <person name="Cannon C."/>
            <person name="Castanera R."/>
            <person name="Culley D."/>
            <person name="Daum C."/>
            <person name="Ezra D."/>
            <person name="Gonzalez J."/>
            <person name="Henrissat B."/>
            <person name="Kuo A."/>
            <person name="Liang C."/>
            <person name="Lipzen A."/>
            <person name="Lutzoni F."/>
            <person name="Magnuson J."/>
            <person name="Mondo S."/>
            <person name="Nolan M."/>
            <person name="Ohm R."/>
            <person name="Pangilinan J."/>
            <person name="Park H.-J."/>
            <person name="Ramirez L."/>
            <person name="Alfaro M."/>
            <person name="Sun H."/>
            <person name="Tritt A."/>
            <person name="Yoshinaga Y."/>
            <person name="Zwiers L.-H."/>
            <person name="Turgeon B."/>
            <person name="Goodwin S."/>
            <person name="Spatafora J."/>
            <person name="Crous P."/>
            <person name="Grigoriev I."/>
        </authorList>
    </citation>
    <scope>NUCLEOTIDE SEQUENCE</scope>
    <source>
        <strain evidence="1">CBS 113979</strain>
    </source>
</reference>
<dbReference type="OrthoDB" id="5275938at2759"/>
<dbReference type="EMBL" id="ML977137">
    <property type="protein sequence ID" value="KAF1992519.1"/>
    <property type="molecule type" value="Genomic_DNA"/>
</dbReference>
<evidence type="ECO:0000313" key="2">
    <source>
        <dbReference type="Proteomes" id="UP000800041"/>
    </source>
</evidence>
<accession>A0A6G1HHL5</accession>
<dbReference type="Proteomes" id="UP000800041">
    <property type="component" value="Unassembled WGS sequence"/>
</dbReference>
<sequence>MSKTNLETFSKGSAIIDPDGDLRLLVGQDKAQKDILVSSKVLLLVSDVFRKMLPELFGSEGSKPSTDEIRTFLDDVILPVVEVAEKYNCLRAIAPWVRTNLPRSRAGDQGFEAVLYVAYIMDGVRAFQQSSREYLLKLGSERSVHDYPFSEYFPKKFHKNFQKHRIHLLTRIEEEIQRLMVDTFGD</sequence>
<evidence type="ECO:0000313" key="1">
    <source>
        <dbReference type="EMBL" id="KAF1992519.1"/>
    </source>
</evidence>
<proteinExistence type="predicted"/>
<gene>
    <name evidence="1" type="ORF">K402DRAFT_458907</name>
</gene>